<accession>A0ABD1JCL9</accession>
<dbReference type="SMART" id="SM00409">
    <property type="entry name" value="IG"/>
    <property type="match status" value="3"/>
</dbReference>
<sequence length="444" mass="48653">MFVFTSTAACLWTTSQSFHIEMPASVKAVEGSCVLIPCQTKPHHTKAIWYKHQSIGWPVVYDAQRPGDVLHEFKGRTSMPGSPSDGNCSLRINNVRMSDGITAFPLINPESDKYYKPTVQIKPQTRTTPAISVSKSPVKEGKVFNLSCSIQHSCPPSPPSIEWRGLSVSSPEVSTETQDAGMWVTVSTVRLTAAHDQHGRDVHCCSIFSDGKTTESQPLTLDITYAPVSVKLTTTKHIITEHDTITLRCRSKSNPRPHFHQWFIMNGGNSLKVNSSSGQINITDVQRNLSAACTAHNTHGSGQSDEISLNVTYVSIMLPASFCSETGRMLRCVCRAEANPIATVTWKLNGSAELPASIIPTVTTRGRVRSSEVTLEGELADQWPVECVATNQYGAETQPMATQEDNGMQHFFCSVFCVCMFKMLLFVSPICCHLGQDPLADANT</sequence>
<feature type="domain" description="Ig-like" evidence="1">
    <location>
        <begin position="123"/>
        <end position="220"/>
    </location>
</feature>
<dbReference type="Proteomes" id="UP001591681">
    <property type="component" value="Unassembled WGS sequence"/>
</dbReference>
<dbReference type="EMBL" id="JBHFQA010000017">
    <property type="protein sequence ID" value="KAL2084075.1"/>
    <property type="molecule type" value="Genomic_DNA"/>
</dbReference>
<organism evidence="2 3">
    <name type="scientific">Coilia grayii</name>
    <name type="common">Gray's grenadier anchovy</name>
    <dbReference type="NCBI Taxonomy" id="363190"/>
    <lineage>
        <taxon>Eukaryota</taxon>
        <taxon>Metazoa</taxon>
        <taxon>Chordata</taxon>
        <taxon>Craniata</taxon>
        <taxon>Vertebrata</taxon>
        <taxon>Euteleostomi</taxon>
        <taxon>Actinopterygii</taxon>
        <taxon>Neopterygii</taxon>
        <taxon>Teleostei</taxon>
        <taxon>Clupei</taxon>
        <taxon>Clupeiformes</taxon>
        <taxon>Clupeoidei</taxon>
        <taxon>Engraulidae</taxon>
        <taxon>Coilinae</taxon>
        <taxon>Coilia</taxon>
    </lineage>
</organism>
<evidence type="ECO:0000313" key="2">
    <source>
        <dbReference type="EMBL" id="KAL2084075.1"/>
    </source>
</evidence>
<dbReference type="InterPro" id="IPR007110">
    <property type="entry name" value="Ig-like_dom"/>
</dbReference>
<dbReference type="PANTHER" id="PTHR46484:SF1">
    <property type="entry name" value="SCHWANN CELL MYELIN PROTEIN-RELATED"/>
    <property type="match status" value="1"/>
</dbReference>
<dbReference type="PANTHER" id="PTHR46484">
    <property type="entry name" value="SI:CH211-171H4.5-RELATED"/>
    <property type="match status" value="1"/>
</dbReference>
<evidence type="ECO:0000313" key="3">
    <source>
        <dbReference type="Proteomes" id="UP001591681"/>
    </source>
</evidence>
<feature type="domain" description="Ig-like" evidence="1">
    <location>
        <begin position="330"/>
        <end position="403"/>
    </location>
</feature>
<dbReference type="SUPFAM" id="SSF48726">
    <property type="entry name" value="Immunoglobulin"/>
    <property type="match status" value="4"/>
</dbReference>
<proteinExistence type="predicted"/>
<dbReference type="InterPro" id="IPR013106">
    <property type="entry name" value="Ig_V-set"/>
</dbReference>
<dbReference type="InterPro" id="IPR003599">
    <property type="entry name" value="Ig_sub"/>
</dbReference>
<dbReference type="InterPro" id="IPR013783">
    <property type="entry name" value="Ig-like_fold"/>
</dbReference>
<dbReference type="Pfam" id="PF07686">
    <property type="entry name" value="V-set"/>
    <property type="match status" value="1"/>
</dbReference>
<reference evidence="2 3" key="1">
    <citation type="submission" date="2024-09" db="EMBL/GenBank/DDBJ databases">
        <title>A chromosome-level genome assembly of Gray's grenadier anchovy, Coilia grayii.</title>
        <authorList>
            <person name="Fu Z."/>
        </authorList>
    </citation>
    <scope>NUCLEOTIDE SEQUENCE [LARGE SCALE GENOMIC DNA]</scope>
    <source>
        <strain evidence="2">G4</strain>
        <tissue evidence="2">Muscle</tissue>
    </source>
</reference>
<evidence type="ECO:0000259" key="1">
    <source>
        <dbReference type="PROSITE" id="PS50835"/>
    </source>
</evidence>
<protein>
    <recommendedName>
        <fullName evidence="1">Ig-like domain-containing protein</fullName>
    </recommendedName>
</protein>
<name>A0ABD1JCL9_9TELE</name>
<comment type="caution">
    <text evidence="2">The sequence shown here is derived from an EMBL/GenBank/DDBJ whole genome shotgun (WGS) entry which is preliminary data.</text>
</comment>
<dbReference type="InterPro" id="IPR036179">
    <property type="entry name" value="Ig-like_dom_sf"/>
</dbReference>
<feature type="domain" description="Ig-like" evidence="1">
    <location>
        <begin position="227"/>
        <end position="310"/>
    </location>
</feature>
<dbReference type="Gene3D" id="2.60.40.10">
    <property type="entry name" value="Immunoglobulins"/>
    <property type="match status" value="4"/>
</dbReference>
<dbReference type="AlphaFoldDB" id="A0ABD1JCL9"/>
<gene>
    <name evidence="2" type="ORF">ACEWY4_019593</name>
</gene>
<keyword evidence="3" id="KW-1185">Reference proteome</keyword>
<dbReference type="PROSITE" id="PS50835">
    <property type="entry name" value="IG_LIKE"/>
    <property type="match status" value="3"/>
</dbReference>